<sequence>MAAVDLVLRRSTRIAQHPHHHHHHPTTKRRPLNNPEIIEEGESSTSENDELTPRALRALKRQRLALDSDGLLLPHIETQHRRKRRKENDNINVGHGSVGEVRRRMRQVRVRTRAQNVPKPRHIPPLAPTIIDLPIQPVTTQESLRGVLTDQPSILAPKDDESKSEHKSTTESTEPKPTEAKSSTPLDLDSLIPLDPLPEFPPHEPPFTNPPDFASGATFSPGTELNPFASNTPFGSSQFGSNPFPSNPAPFPTGFSHEFIPQPDFSPSQDNPFSNTAFPAQEYTSGYNQSNGYPQQGISSPSLILPSNTTSGPAAFSQPNSFDYTPAPHRDREVNIWKLACQERVEFLSVARLYFYCSILTPCRLRRYGIDTIKALVASEARARFPSPSTHPSNTRFRLYTPASYLERASYTYKSAEFEAIDFDMDDEEDEDEDLDECDLGADYDDDYDDDEEDAEGEDSLFLMDVESPKGTATPCVPAIVTPTVPTVPSILPPTPQKQATSPRSTSPPALGGRPVLDVMPTPRPLCASPPCSPPRRTPSPPQRLSTPATPPTTLTPLQTPPLTPASPSTPTPPPSHPTSTPQTPPPIHSPQTTSSTPPQTPPQIHQLTLPRTPPLSSLHVTLLSEPPRAFMGRGTPPDRRRLSEWGRWGCVQVYGKGGERRRLSLGHDIHLHHGQCGERLGMGLEQLRKEDISRHENPPLQLTEPSHTPQQHEDPHPHPNPHEDPPHTHTHTHPVPGEWTSFLFAMLEGDGTGSAGWYELGAQSVQGGSEGMGSDGVPQSMNMDVLGGAQGIVGAQAGLSGTSSLGMGAQSLGMGMGGQGMGIGMGPMTQTVSIGEADSTLRFALG</sequence>
<proteinExistence type="predicted"/>
<dbReference type="PRINTS" id="PR01217">
    <property type="entry name" value="PRICHEXTENSN"/>
</dbReference>
<dbReference type="STRING" id="930992.A0A0D0B1M1"/>
<feature type="compositionally biased region" description="Polar residues" evidence="1">
    <location>
        <begin position="497"/>
        <end position="508"/>
    </location>
</feature>
<organism evidence="2 3">
    <name type="scientific">Suillus luteus UH-Slu-Lm8-n1</name>
    <dbReference type="NCBI Taxonomy" id="930992"/>
    <lineage>
        <taxon>Eukaryota</taxon>
        <taxon>Fungi</taxon>
        <taxon>Dikarya</taxon>
        <taxon>Basidiomycota</taxon>
        <taxon>Agaricomycotina</taxon>
        <taxon>Agaricomycetes</taxon>
        <taxon>Agaricomycetidae</taxon>
        <taxon>Boletales</taxon>
        <taxon>Suillineae</taxon>
        <taxon>Suillaceae</taxon>
        <taxon>Suillus</taxon>
    </lineage>
</organism>
<evidence type="ECO:0000313" key="3">
    <source>
        <dbReference type="Proteomes" id="UP000054485"/>
    </source>
</evidence>
<name>A0A0D0B1M1_9AGAM</name>
<feature type="region of interest" description="Disordered" evidence="1">
    <location>
        <begin position="145"/>
        <end position="305"/>
    </location>
</feature>
<feature type="compositionally biased region" description="Low complexity" evidence="1">
    <location>
        <begin position="182"/>
        <end position="194"/>
    </location>
</feature>
<evidence type="ECO:0000313" key="2">
    <source>
        <dbReference type="EMBL" id="KIK37908.1"/>
    </source>
</evidence>
<evidence type="ECO:0000256" key="1">
    <source>
        <dbReference type="SAM" id="MobiDB-lite"/>
    </source>
</evidence>
<feature type="compositionally biased region" description="Polar residues" evidence="1">
    <location>
        <begin position="217"/>
        <end position="240"/>
    </location>
</feature>
<dbReference type="OrthoDB" id="2804726at2759"/>
<feature type="compositionally biased region" description="Pro residues" evidence="1">
    <location>
        <begin position="531"/>
        <end position="542"/>
    </location>
</feature>
<feature type="region of interest" description="Disordered" evidence="1">
    <location>
        <begin position="75"/>
        <end position="95"/>
    </location>
</feature>
<protein>
    <submittedName>
        <fullName evidence="2">Uncharacterized protein</fullName>
    </submittedName>
</protein>
<feature type="compositionally biased region" description="Low complexity" evidence="1">
    <location>
        <begin position="590"/>
        <end position="615"/>
    </location>
</feature>
<feature type="compositionally biased region" description="Polar residues" evidence="1">
    <location>
        <begin position="265"/>
        <end position="305"/>
    </location>
</feature>
<feature type="region of interest" description="Disordered" evidence="1">
    <location>
        <begin position="484"/>
        <end position="615"/>
    </location>
</feature>
<accession>A0A0D0B1M1</accession>
<reference evidence="2 3" key="1">
    <citation type="submission" date="2014-04" db="EMBL/GenBank/DDBJ databases">
        <authorList>
            <consortium name="DOE Joint Genome Institute"/>
            <person name="Kuo A."/>
            <person name="Ruytinx J."/>
            <person name="Rineau F."/>
            <person name="Colpaert J."/>
            <person name="Kohler A."/>
            <person name="Nagy L.G."/>
            <person name="Floudas D."/>
            <person name="Copeland A."/>
            <person name="Barry K.W."/>
            <person name="Cichocki N."/>
            <person name="Veneault-Fourrey C."/>
            <person name="LaButti K."/>
            <person name="Lindquist E.A."/>
            <person name="Lipzen A."/>
            <person name="Lundell T."/>
            <person name="Morin E."/>
            <person name="Murat C."/>
            <person name="Sun H."/>
            <person name="Tunlid A."/>
            <person name="Henrissat B."/>
            <person name="Grigoriev I.V."/>
            <person name="Hibbett D.S."/>
            <person name="Martin F."/>
            <person name="Nordberg H.P."/>
            <person name="Cantor M.N."/>
            <person name="Hua S.X."/>
        </authorList>
    </citation>
    <scope>NUCLEOTIDE SEQUENCE [LARGE SCALE GENOMIC DNA]</scope>
    <source>
        <strain evidence="2 3">UH-Slu-Lm8-n1</strain>
    </source>
</reference>
<feature type="compositionally biased region" description="Low complexity" evidence="1">
    <location>
        <begin position="543"/>
        <end position="558"/>
    </location>
</feature>
<feature type="region of interest" description="Disordered" evidence="1">
    <location>
        <begin position="427"/>
        <end position="457"/>
    </location>
</feature>
<dbReference type="AlphaFoldDB" id="A0A0D0B1M1"/>
<gene>
    <name evidence="2" type="ORF">CY34DRAFT_422610</name>
</gene>
<dbReference type="Proteomes" id="UP000054485">
    <property type="component" value="Unassembled WGS sequence"/>
</dbReference>
<feature type="region of interest" description="Disordered" evidence="1">
    <location>
        <begin position="698"/>
        <end position="737"/>
    </location>
</feature>
<feature type="compositionally biased region" description="Basic and acidic residues" evidence="1">
    <location>
        <begin position="711"/>
        <end position="728"/>
    </location>
</feature>
<dbReference type="HOGENOM" id="CLU_331507_0_0_1"/>
<keyword evidence="3" id="KW-1185">Reference proteome</keyword>
<feature type="compositionally biased region" description="Pro residues" evidence="1">
    <location>
        <begin position="559"/>
        <end position="589"/>
    </location>
</feature>
<feature type="region of interest" description="Disordered" evidence="1">
    <location>
        <begin position="10"/>
        <end position="34"/>
    </location>
</feature>
<feature type="compositionally biased region" description="Basic residues" evidence="1">
    <location>
        <begin position="10"/>
        <end position="31"/>
    </location>
</feature>
<reference evidence="3" key="2">
    <citation type="submission" date="2015-01" db="EMBL/GenBank/DDBJ databases">
        <title>Evolutionary Origins and Diversification of the Mycorrhizal Mutualists.</title>
        <authorList>
            <consortium name="DOE Joint Genome Institute"/>
            <consortium name="Mycorrhizal Genomics Consortium"/>
            <person name="Kohler A."/>
            <person name="Kuo A."/>
            <person name="Nagy L.G."/>
            <person name="Floudas D."/>
            <person name="Copeland A."/>
            <person name="Barry K.W."/>
            <person name="Cichocki N."/>
            <person name="Veneault-Fourrey C."/>
            <person name="LaButti K."/>
            <person name="Lindquist E.A."/>
            <person name="Lipzen A."/>
            <person name="Lundell T."/>
            <person name="Morin E."/>
            <person name="Murat C."/>
            <person name="Riley R."/>
            <person name="Ohm R."/>
            <person name="Sun H."/>
            <person name="Tunlid A."/>
            <person name="Henrissat B."/>
            <person name="Grigoriev I.V."/>
            <person name="Hibbett D.S."/>
            <person name="Martin F."/>
        </authorList>
    </citation>
    <scope>NUCLEOTIDE SEQUENCE [LARGE SCALE GENOMIC DNA]</scope>
    <source>
        <strain evidence="3">UH-Slu-Lm8-n1</strain>
    </source>
</reference>
<feature type="compositionally biased region" description="Pro residues" evidence="1">
    <location>
        <begin position="195"/>
        <end position="209"/>
    </location>
</feature>
<dbReference type="EMBL" id="KN835422">
    <property type="protein sequence ID" value="KIK37908.1"/>
    <property type="molecule type" value="Genomic_DNA"/>
</dbReference>
<dbReference type="InParanoid" id="A0A0D0B1M1"/>
<feature type="compositionally biased region" description="Basic and acidic residues" evidence="1">
    <location>
        <begin position="157"/>
        <end position="179"/>
    </location>
</feature>